<dbReference type="Proteomes" id="UP000274556">
    <property type="component" value="Unassembled WGS sequence"/>
</dbReference>
<protein>
    <submittedName>
        <fullName evidence="3">Uncharacterized protein</fullName>
    </submittedName>
</protein>
<dbReference type="AlphaFoldDB" id="A0A495VC14"/>
<keyword evidence="4" id="KW-1185">Reference proteome</keyword>
<evidence type="ECO:0000256" key="1">
    <source>
        <dbReference type="SAM" id="Coils"/>
    </source>
</evidence>
<evidence type="ECO:0000313" key="4">
    <source>
        <dbReference type="Proteomes" id="UP000274556"/>
    </source>
</evidence>
<evidence type="ECO:0000313" key="3">
    <source>
        <dbReference type="EMBL" id="RKT46804.1"/>
    </source>
</evidence>
<accession>A0A495VC14</accession>
<sequence>MPETKKRGRPATGSAMTGAERQRQYMERLKARTAPAPAQGEPEALRRKLADALDEVARLNKENDRLTVENDALKRRLKAKETRESDLCKRLDAATAERDQARAAKVQADADLALSRH</sequence>
<dbReference type="RefSeq" id="WP_147431177.1">
    <property type="nucleotide sequence ID" value="NZ_RBXL01000001.1"/>
</dbReference>
<evidence type="ECO:0000256" key="2">
    <source>
        <dbReference type="SAM" id="MobiDB-lite"/>
    </source>
</evidence>
<feature type="region of interest" description="Disordered" evidence="2">
    <location>
        <begin position="1"/>
        <end position="21"/>
    </location>
</feature>
<proteinExistence type="predicted"/>
<feature type="coiled-coil region" evidence="1">
    <location>
        <begin position="49"/>
        <end position="111"/>
    </location>
</feature>
<organism evidence="3 4">
    <name type="scientific">Thiocapsa rosea</name>
    <dbReference type="NCBI Taxonomy" id="69360"/>
    <lineage>
        <taxon>Bacteria</taxon>
        <taxon>Pseudomonadati</taxon>
        <taxon>Pseudomonadota</taxon>
        <taxon>Gammaproteobacteria</taxon>
        <taxon>Chromatiales</taxon>
        <taxon>Chromatiaceae</taxon>
        <taxon>Thiocapsa</taxon>
    </lineage>
</organism>
<reference evidence="3 4" key="1">
    <citation type="submission" date="2018-10" db="EMBL/GenBank/DDBJ databases">
        <title>Genomic Encyclopedia of Archaeal and Bacterial Type Strains, Phase II (KMG-II): from individual species to whole genera.</title>
        <authorList>
            <person name="Goeker M."/>
        </authorList>
    </citation>
    <scope>NUCLEOTIDE SEQUENCE [LARGE SCALE GENOMIC DNA]</scope>
    <source>
        <strain evidence="3 4">DSM 235</strain>
    </source>
</reference>
<dbReference type="OrthoDB" id="5776875at2"/>
<gene>
    <name evidence="3" type="ORF">BDD21_4341</name>
</gene>
<dbReference type="EMBL" id="RBXL01000001">
    <property type="protein sequence ID" value="RKT46804.1"/>
    <property type="molecule type" value="Genomic_DNA"/>
</dbReference>
<keyword evidence="1" id="KW-0175">Coiled coil</keyword>
<comment type="caution">
    <text evidence="3">The sequence shown here is derived from an EMBL/GenBank/DDBJ whole genome shotgun (WGS) entry which is preliminary data.</text>
</comment>
<name>A0A495VC14_9GAMM</name>